<dbReference type="InterPro" id="IPR029056">
    <property type="entry name" value="Ribokinase-like"/>
</dbReference>
<dbReference type="Pfam" id="PF08543">
    <property type="entry name" value="Phos_pyr_kin"/>
    <property type="match status" value="1"/>
</dbReference>
<keyword evidence="4" id="KW-0067">ATP-binding</keyword>
<dbReference type="InterPro" id="IPR013749">
    <property type="entry name" value="PM/HMP-P_kinase-1"/>
</dbReference>
<keyword evidence="2" id="KW-0547">Nucleotide-binding</keyword>
<dbReference type="PANTHER" id="PTHR20858">
    <property type="entry name" value="PHOSPHOMETHYLPYRIMIDINE KINASE"/>
    <property type="match status" value="1"/>
</dbReference>
<evidence type="ECO:0000256" key="1">
    <source>
        <dbReference type="ARBA" id="ARBA00022679"/>
    </source>
</evidence>
<evidence type="ECO:0000256" key="4">
    <source>
        <dbReference type="ARBA" id="ARBA00022840"/>
    </source>
</evidence>
<reference evidence="6" key="1">
    <citation type="journal article" date="2014" name="Front. Microbiol.">
        <title>High frequency of phylogenetically diverse reductive dehalogenase-homologous genes in deep subseafloor sedimentary metagenomes.</title>
        <authorList>
            <person name="Kawai M."/>
            <person name="Futagami T."/>
            <person name="Toyoda A."/>
            <person name="Takaki Y."/>
            <person name="Nishi S."/>
            <person name="Hori S."/>
            <person name="Arai W."/>
            <person name="Tsubouchi T."/>
            <person name="Morono Y."/>
            <person name="Uchiyama I."/>
            <person name="Ito T."/>
            <person name="Fujiyama A."/>
            <person name="Inagaki F."/>
            <person name="Takami H."/>
        </authorList>
    </citation>
    <scope>NUCLEOTIDE SEQUENCE</scope>
    <source>
        <strain evidence="6">Expedition CK06-06</strain>
    </source>
</reference>
<organism evidence="6">
    <name type="scientific">marine sediment metagenome</name>
    <dbReference type="NCBI Taxonomy" id="412755"/>
    <lineage>
        <taxon>unclassified sequences</taxon>
        <taxon>metagenomes</taxon>
        <taxon>ecological metagenomes</taxon>
    </lineage>
</organism>
<keyword evidence="1" id="KW-0808">Transferase</keyword>
<evidence type="ECO:0000313" key="6">
    <source>
        <dbReference type="EMBL" id="GAF80611.1"/>
    </source>
</evidence>
<dbReference type="CDD" id="cd01169">
    <property type="entry name" value="HMPP_kinase"/>
    <property type="match status" value="1"/>
</dbReference>
<protein>
    <recommendedName>
        <fullName evidence="5">Pyridoxamine kinase/Phosphomethylpyrimidine kinase domain-containing protein</fullName>
    </recommendedName>
</protein>
<dbReference type="GO" id="GO:0008972">
    <property type="term" value="F:phosphomethylpyrimidine kinase activity"/>
    <property type="evidence" value="ECO:0007669"/>
    <property type="project" value="InterPro"/>
</dbReference>
<evidence type="ECO:0000259" key="5">
    <source>
        <dbReference type="Pfam" id="PF08543"/>
    </source>
</evidence>
<feature type="non-terminal residue" evidence="6">
    <location>
        <position position="233"/>
    </location>
</feature>
<dbReference type="SUPFAM" id="SSF53613">
    <property type="entry name" value="Ribokinase-like"/>
    <property type="match status" value="1"/>
</dbReference>
<gene>
    <name evidence="6" type="ORF">S01H1_11597</name>
</gene>
<accession>X0SZQ8</accession>
<proteinExistence type="predicted"/>
<dbReference type="FunFam" id="3.40.1190.20:FF:000003">
    <property type="entry name" value="Phosphomethylpyrimidine kinase ThiD"/>
    <property type="match status" value="1"/>
</dbReference>
<dbReference type="GO" id="GO:0008902">
    <property type="term" value="F:hydroxymethylpyrimidine kinase activity"/>
    <property type="evidence" value="ECO:0007669"/>
    <property type="project" value="TreeGrafter"/>
</dbReference>
<dbReference type="GO" id="GO:0009228">
    <property type="term" value="P:thiamine biosynthetic process"/>
    <property type="evidence" value="ECO:0007669"/>
    <property type="project" value="InterPro"/>
</dbReference>
<dbReference type="AlphaFoldDB" id="X0SZQ8"/>
<dbReference type="GO" id="GO:0005524">
    <property type="term" value="F:ATP binding"/>
    <property type="evidence" value="ECO:0007669"/>
    <property type="project" value="UniProtKB-KW"/>
</dbReference>
<keyword evidence="3" id="KW-0418">Kinase</keyword>
<dbReference type="InterPro" id="IPR004399">
    <property type="entry name" value="HMP/HMP-P_kinase_dom"/>
</dbReference>
<dbReference type="Gene3D" id="3.40.1190.20">
    <property type="match status" value="1"/>
</dbReference>
<comment type="caution">
    <text evidence="6">The sequence shown here is derived from an EMBL/GenBank/DDBJ whole genome shotgun (WGS) entry which is preliminary data.</text>
</comment>
<dbReference type="PANTHER" id="PTHR20858:SF17">
    <property type="entry name" value="HYDROXYMETHYLPYRIMIDINE_PHOSPHOMETHYLPYRIMIDINE KINASE THI20-RELATED"/>
    <property type="match status" value="1"/>
</dbReference>
<evidence type="ECO:0000256" key="2">
    <source>
        <dbReference type="ARBA" id="ARBA00022741"/>
    </source>
</evidence>
<feature type="domain" description="Pyridoxamine kinase/Phosphomethylpyrimidine kinase" evidence="5">
    <location>
        <begin position="7"/>
        <end position="233"/>
    </location>
</feature>
<dbReference type="EMBL" id="BARS01005915">
    <property type="protein sequence ID" value="GAF80611.1"/>
    <property type="molecule type" value="Genomic_DNA"/>
</dbReference>
<dbReference type="GO" id="GO:0005829">
    <property type="term" value="C:cytosol"/>
    <property type="evidence" value="ECO:0007669"/>
    <property type="project" value="TreeGrafter"/>
</dbReference>
<name>X0SZQ8_9ZZZZ</name>
<sequence>MTIAGSDSSGGAGIQADLKTFAALGVYGTCAITAVTAQDSTGVQAIHELPPELVAAQIDAVVRDMGVDAVKTGMLANAGIVRVVAERVRQHRLPNLVVDPVLAAKSGDRLLREDALSVLRAELLPLCTVVTPNIPEAEALVGRRLETDEDLQQAAQEIAALGAGNVVITGGHASGPEAVDLLYDGKGIRRFSVPRLATRHGRGVGCTFASAIAVWLAKGTGIEDAVAHAKEYV</sequence>
<dbReference type="NCBIfam" id="TIGR00097">
    <property type="entry name" value="HMP-P_kinase"/>
    <property type="match status" value="1"/>
</dbReference>
<evidence type="ECO:0000256" key="3">
    <source>
        <dbReference type="ARBA" id="ARBA00022777"/>
    </source>
</evidence>